<name>A0ABV7Z4Z4_9DEIO</name>
<evidence type="ECO:0000313" key="1">
    <source>
        <dbReference type="EMBL" id="MFC3831727.1"/>
    </source>
</evidence>
<gene>
    <name evidence="1" type="ORF">ACFOSB_02480</name>
</gene>
<comment type="caution">
    <text evidence="1">The sequence shown here is derived from an EMBL/GenBank/DDBJ whole genome shotgun (WGS) entry which is preliminary data.</text>
</comment>
<dbReference type="InterPro" id="IPR032675">
    <property type="entry name" value="LRR_dom_sf"/>
</dbReference>
<organism evidence="1 2">
    <name type="scientific">Deinococcus rufus</name>
    <dbReference type="NCBI Taxonomy" id="2136097"/>
    <lineage>
        <taxon>Bacteria</taxon>
        <taxon>Thermotogati</taxon>
        <taxon>Deinococcota</taxon>
        <taxon>Deinococci</taxon>
        <taxon>Deinococcales</taxon>
        <taxon>Deinococcaceae</taxon>
        <taxon>Deinococcus</taxon>
    </lineage>
</organism>
<proteinExistence type="predicted"/>
<dbReference type="Gene3D" id="3.80.10.10">
    <property type="entry name" value="Ribonuclease Inhibitor"/>
    <property type="match status" value="1"/>
</dbReference>
<dbReference type="SUPFAM" id="SSF52047">
    <property type="entry name" value="RNI-like"/>
    <property type="match status" value="1"/>
</dbReference>
<dbReference type="RefSeq" id="WP_322473810.1">
    <property type="nucleotide sequence ID" value="NZ_JBHRZG010000002.1"/>
</dbReference>
<dbReference type="EMBL" id="JBHRZG010000002">
    <property type="protein sequence ID" value="MFC3831727.1"/>
    <property type="molecule type" value="Genomic_DNA"/>
</dbReference>
<evidence type="ECO:0000313" key="2">
    <source>
        <dbReference type="Proteomes" id="UP001595803"/>
    </source>
</evidence>
<sequence>MTISEHLTEFGGLQVRQWNPGDPLGDPATTIHRISVDWDDEQPWVQKFRAFLELPGVGASRGFVVGWWGTEDSEAPAADVVEALVAAHAALPELRVLFLGDVTYEENEISWIQQADLSPLLAAYPHLTHLGVRGGNNLSLGRLSLPELRHLIVQTGGLDVSVVREVMTAELPVLEHLELFLGTEGYGANSSVDDLTPVLDGTLFPKLTYLGLKNSDHQDQIAQVLADAPVLTRLEELDLSLGVLTDEGGQALLGSQAVRGLKKLHLVHHFMSEDMVARLEALPVQVDVSERQEDDDDWRFVALGE</sequence>
<protein>
    <submittedName>
        <fullName evidence="1">STM4015 family protein</fullName>
    </submittedName>
</protein>
<accession>A0ABV7Z4Z4</accession>
<keyword evidence="2" id="KW-1185">Reference proteome</keyword>
<dbReference type="NCBIfam" id="NF038076">
    <property type="entry name" value="fam_STM4015"/>
    <property type="match status" value="1"/>
</dbReference>
<dbReference type="InterPro" id="IPR047722">
    <property type="entry name" value="STM4015-like"/>
</dbReference>
<dbReference type="Proteomes" id="UP001595803">
    <property type="component" value="Unassembled WGS sequence"/>
</dbReference>
<reference evidence="2" key="1">
    <citation type="journal article" date="2019" name="Int. J. Syst. Evol. Microbiol.">
        <title>The Global Catalogue of Microorganisms (GCM) 10K type strain sequencing project: providing services to taxonomists for standard genome sequencing and annotation.</title>
        <authorList>
            <consortium name="The Broad Institute Genomics Platform"/>
            <consortium name="The Broad Institute Genome Sequencing Center for Infectious Disease"/>
            <person name="Wu L."/>
            <person name="Ma J."/>
        </authorList>
    </citation>
    <scope>NUCLEOTIDE SEQUENCE [LARGE SCALE GENOMIC DNA]</scope>
    <source>
        <strain evidence="2">CCTCC AB 2017081</strain>
    </source>
</reference>